<protein>
    <submittedName>
        <fullName evidence="1">Uncharacterized protein</fullName>
    </submittedName>
</protein>
<name>A0A0V1GL50_9BILA</name>
<comment type="caution">
    <text evidence="1">The sequence shown here is derived from an EMBL/GenBank/DDBJ whole genome shotgun (WGS) entry which is preliminary data.</text>
</comment>
<proteinExistence type="predicted"/>
<dbReference type="AlphaFoldDB" id="A0A0V1GL50"/>
<sequence length="33" mass="3910">MLQSNSASDDLWVRHYLKELVQSCTSKIRMQIK</sequence>
<dbReference type="EMBL" id="JYDP01001070">
    <property type="protein sequence ID" value="KRY98972.1"/>
    <property type="molecule type" value="Genomic_DNA"/>
</dbReference>
<gene>
    <name evidence="1" type="ORF">T11_16707</name>
</gene>
<reference evidence="1 2" key="1">
    <citation type="submission" date="2015-01" db="EMBL/GenBank/DDBJ databases">
        <title>Evolution of Trichinella species and genotypes.</title>
        <authorList>
            <person name="Korhonen P.K."/>
            <person name="Edoardo P."/>
            <person name="Giuseppe L.R."/>
            <person name="Gasser R.B."/>
        </authorList>
    </citation>
    <scope>NUCLEOTIDE SEQUENCE [LARGE SCALE GENOMIC DNA]</scope>
    <source>
        <strain evidence="1">ISS1029</strain>
    </source>
</reference>
<dbReference type="Proteomes" id="UP000055024">
    <property type="component" value="Unassembled WGS sequence"/>
</dbReference>
<keyword evidence="2" id="KW-1185">Reference proteome</keyword>
<accession>A0A0V1GL50</accession>
<evidence type="ECO:0000313" key="1">
    <source>
        <dbReference type="EMBL" id="KRY98972.1"/>
    </source>
</evidence>
<organism evidence="1 2">
    <name type="scientific">Trichinella zimbabwensis</name>
    <dbReference type="NCBI Taxonomy" id="268475"/>
    <lineage>
        <taxon>Eukaryota</taxon>
        <taxon>Metazoa</taxon>
        <taxon>Ecdysozoa</taxon>
        <taxon>Nematoda</taxon>
        <taxon>Enoplea</taxon>
        <taxon>Dorylaimia</taxon>
        <taxon>Trichinellida</taxon>
        <taxon>Trichinellidae</taxon>
        <taxon>Trichinella</taxon>
    </lineage>
</organism>
<evidence type="ECO:0000313" key="2">
    <source>
        <dbReference type="Proteomes" id="UP000055024"/>
    </source>
</evidence>